<dbReference type="PANTHER" id="PTHR31099:SF41">
    <property type="entry name" value="TRANSPOSASE (PUTATIVE), GYPSY TYPE-RELATED"/>
    <property type="match status" value="1"/>
</dbReference>
<proteinExistence type="predicted"/>
<sequence>MSRKGRSLICSILTREDLESFVTAYKIPPEIAPSLPGPNDSAICLRETIVVYTLSFSLCGVHYSLSFFKMDLLNHYGIHFSQLHPLAFMRIVHFELFCAAFAGEPSLSLFCRFY</sequence>
<comment type="caution">
    <text evidence="2">The sequence shown here is derived from an EMBL/GenBank/DDBJ whole genome shotgun (WGS) entry which is preliminary data.</text>
</comment>
<dbReference type="EMBL" id="MNCJ02000323">
    <property type="protein sequence ID" value="KAF5795008.1"/>
    <property type="molecule type" value="Genomic_DNA"/>
</dbReference>
<dbReference type="InterPro" id="IPR007321">
    <property type="entry name" value="Transposase_28"/>
</dbReference>
<keyword evidence="3" id="KW-1185">Reference proteome</keyword>
<organism evidence="2 3">
    <name type="scientific">Helianthus annuus</name>
    <name type="common">Common sunflower</name>
    <dbReference type="NCBI Taxonomy" id="4232"/>
    <lineage>
        <taxon>Eukaryota</taxon>
        <taxon>Viridiplantae</taxon>
        <taxon>Streptophyta</taxon>
        <taxon>Embryophyta</taxon>
        <taxon>Tracheophyta</taxon>
        <taxon>Spermatophyta</taxon>
        <taxon>Magnoliopsida</taxon>
        <taxon>eudicotyledons</taxon>
        <taxon>Gunneridae</taxon>
        <taxon>Pentapetalae</taxon>
        <taxon>asterids</taxon>
        <taxon>campanulids</taxon>
        <taxon>Asterales</taxon>
        <taxon>Asteraceae</taxon>
        <taxon>Asteroideae</taxon>
        <taxon>Heliantheae alliance</taxon>
        <taxon>Heliantheae</taxon>
        <taxon>Helianthus</taxon>
    </lineage>
</organism>
<name>A0A9K3ND17_HELAN</name>
<gene>
    <name evidence="2" type="ORF">HanXRQr2_Chr08g0334731</name>
</gene>
<dbReference type="Pfam" id="PF04195">
    <property type="entry name" value="Transposase_28"/>
    <property type="match status" value="1"/>
</dbReference>
<dbReference type="AlphaFoldDB" id="A0A9K3ND17"/>
<reference evidence="2" key="2">
    <citation type="submission" date="2020-06" db="EMBL/GenBank/DDBJ databases">
        <title>Helianthus annuus Genome sequencing and assembly Release 2.</title>
        <authorList>
            <person name="Gouzy J."/>
            <person name="Langlade N."/>
            <person name="Munos S."/>
        </authorList>
    </citation>
    <scope>NUCLEOTIDE SEQUENCE</scope>
    <source>
        <tissue evidence="2">Leaves</tissue>
    </source>
</reference>
<dbReference type="Gramene" id="mRNA:HanXRQr2_Chr08g0334731">
    <property type="protein sequence ID" value="CDS:HanXRQr2_Chr08g0334731.1"/>
    <property type="gene ID" value="HanXRQr2_Chr08g0334731"/>
</dbReference>
<reference evidence="2" key="1">
    <citation type="journal article" date="2017" name="Nature">
        <title>The sunflower genome provides insights into oil metabolism, flowering and Asterid evolution.</title>
        <authorList>
            <person name="Badouin H."/>
            <person name="Gouzy J."/>
            <person name="Grassa C.J."/>
            <person name="Murat F."/>
            <person name="Staton S.E."/>
            <person name="Cottret L."/>
            <person name="Lelandais-Briere C."/>
            <person name="Owens G.L."/>
            <person name="Carrere S."/>
            <person name="Mayjonade B."/>
            <person name="Legrand L."/>
            <person name="Gill N."/>
            <person name="Kane N.C."/>
            <person name="Bowers J.E."/>
            <person name="Hubner S."/>
            <person name="Bellec A."/>
            <person name="Berard A."/>
            <person name="Berges H."/>
            <person name="Blanchet N."/>
            <person name="Boniface M.C."/>
            <person name="Brunel D."/>
            <person name="Catrice O."/>
            <person name="Chaidir N."/>
            <person name="Claudel C."/>
            <person name="Donnadieu C."/>
            <person name="Faraut T."/>
            <person name="Fievet G."/>
            <person name="Helmstetter N."/>
            <person name="King M."/>
            <person name="Knapp S.J."/>
            <person name="Lai Z."/>
            <person name="Le Paslier M.C."/>
            <person name="Lippi Y."/>
            <person name="Lorenzon L."/>
            <person name="Mandel J.R."/>
            <person name="Marage G."/>
            <person name="Marchand G."/>
            <person name="Marquand E."/>
            <person name="Bret-Mestries E."/>
            <person name="Morien E."/>
            <person name="Nambeesan S."/>
            <person name="Nguyen T."/>
            <person name="Pegot-Espagnet P."/>
            <person name="Pouilly N."/>
            <person name="Raftis F."/>
            <person name="Sallet E."/>
            <person name="Schiex T."/>
            <person name="Thomas J."/>
            <person name="Vandecasteele C."/>
            <person name="Vares D."/>
            <person name="Vear F."/>
            <person name="Vautrin S."/>
            <person name="Crespi M."/>
            <person name="Mangin B."/>
            <person name="Burke J.M."/>
            <person name="Salse J."/>
            <person name="Munos S."/>
            <person name="Vincourt P."/>
            <person name="Rieseberg L.H."/>
            <person name="Langlade N.B."/>
        </authorList>
    </citation>
    <scope>NUCLEOTIDE SEQUENCE</scope>
    <source>
        <tissue evidence="2">Leaves</tissue>
    </source>
</reference>
<protein>
    <recommendedName>
        <fullName evidence="1">Transposase (putative) gypsy type domain-containing protein</fullName>
    </recommendedName>
</protein>
<evidence type="ECO:0000313" key="2">
    <source>
        <dbReference type="EMBL" id="KAF5795008.1"/>
    </source>
</evidence>
<dbReference type="PANTHER" id="PTHR31099">
    <property type="entry name" value="OS06G0165300 PROTEIN"/>
    <property type="match status" value="1"/>
</dbReference>
<accession>A0A9K3ND17</accession>
<evidence type="ECO:0000259" key="1">
    <source>
        <dbReference type="Pfam" id="PF04195"/>
    </source>
</evidence>
<evidence type="ECO:0000313" key="3">
    <source>
        <dbReference type="Proteomes" id="UP000215914"/>
    </source>
</evidence>
<feature type="domain" description="Transposase (putative) gypsy type" evidence="1">
    <location>
        <begin position="51"/>
        <end position="114"/>
    </location>
</feature>
<dbReference type="Proteomes" id="UP000215914">
    <property type="component" value="Unassembled WGS sequence"/>
</dbReference>